<sequence>MLEDANAIAERIAPLQVSRYLAMVPHPYNLPDAEAFLTHVVKEQANNPRAGYEIAITKKNDCIA</sequence>
<proteinExistence type="predicted"/>
<name>A0A8T5GE43_9ARCH</name>
<evidence type="ECO:0000313" key="2">
    <source>
        <dbReference type="Proteomes" id="UP000722459"/>
    </source>
</evidence>
<dbReference type="Proteomes" id="UP000722459">
    <property type="component" value="Unassembled WGS sequence"/>
</dbReference>
<comment type="caution">
    <text evidence="1">The sequence shown here is derived from an EMBL/GenBank/DDBJ whole genome shotgun (WGS) entry which is preliminary data.</text>
</comment>
<accession>A0A8T5GE43</accession>
<dbReference type="EMBL" id="JABJNZ010000003">
    <property type="protein sequence ID" value="MBT4869957.1"/>
    <property type="molecule type" value="Genomic_DNA"/>
</dbReference>
<organism evidence="1 2">
    <name type="scientific">Candidatus Iainarchaeum sp</name>
    <dbReference type="NCBI Taxonomy" id="3101447"/>
    <lineage>
        <taxon>Archaea</taxon>
        <taxon>Candidatus Iainarchaeota</taxon>
        <taxon>Candidatus Iainarchaeia</taxon>
        <taxon>Candidatus Iainarchaeales</taxon>
        <taxon>Candidatus Iainarchaeaceae</taxon>
        <taxon>Candidatus Iainarchaeum</taxon>
    </lineage>
</organism>
<evidence type="ECO:0000313" key="1">
    <source>
        <dbReference type="EMBL" id="MBT4869957.1"/>
    </source>
</evidence>
<protein>
    <submittedName>
        <fullName evidence="1">Uncharacterized protein</fullName>
    </submittedName>
</protein>
<dbReference type="AlphaFoldDB" id="A0A8T5GE43"/>
<gene>
    <name evidence="1" type="ORF">HON47_00075</name>
</gene>
<reference evidence="1" key="1">
    <citation type="journal article" date="2021" name="ISME J.">
        <title>Mercury methylation by metabolically versatile and cosmopolitan marine bacteria.</title>
        <authorList>
            <person name="Lin H."/>
            <person name="Ascher D.B."/>
            <person name="Myung Y."/>
            <person name="Lamborg C.H."/>
            <person name="Hallam S.J."/>
            <person name="Gionfriddo C.M."/>
            <person name="Holt K.E."/>
            <person name="Moreau J.W."/>
        </authorList>
    </citation>
    <scope>NUCLEOTIDE SEQUENCE</scope>
    <source>
        <strain evidence="1">SI075_bin30</strain>
    </source>
</reference>